<gene>
    <name evidence="1" type="ORF">AAEJ74_28005</name>
</gene>
<dbReference type="EMBL" id="JBBWYZ010000039">
    <property type="protein sequence ID" value="MEK9515352.1"/>
    <property type="molecule type" value="Genomic_DNA"/>
</dbReference>
<evidence type="ECO:0000313" key="2">
    <source>
        <dbReference type="Proteomes" id="UP001387447"/>
    </source>
</evidence>
<reference evidence="1 2" key="1">
    <citation type="journal article" date="2024" name="Front. Microbiol.">
        <title>Transcriptomic insights into the dominance of two phototrophs throughout the water column of a tropical hypersaline-alkaline crater lake (Dziani Dzaha, Mayotte).</title>
        <authorList>
            <person name="Duperron S."/>
            <person name="Halary S."/>
            <person name="Bouly J.-P."/>
            <person name="Roussel T."/>
            <person name="Hugoni M."/>
            <person name="Bruto M."/>
            <person name="Oger P."/>
            <person name="Duval C."/>
            <person name="Woo A."/>
            <person name="Jezequiel D."/>
            <person name="Ader M."/>
            <person name="Leboulanger C."/>
            <person name="Agogue H."/>
            <person name="Grossi V."/>
            <person name="Trousselier M."/>
            <person name="Bernard C."/>
        </authorList>
    </citation>
    <scope>NUCLEOTIDE SEQUENCE [LARGE SCALE GENOMIC DNA]</scope>
    <source>
        <strain evidence="1 2">PMC 851.14</strain>
    </source>
</reference>
<organism evidence="1 2">
    <name type="scientific">Limnospira fusiformis PMC 851.14</name>
    <dbReference type="NCBI Taxonomy" id="2219512"/>
    <lineage>
        <taxon>Bacteria</taxon>
        <taxon>Bacillati</taxon>
        <taxon>Cyanobacteriota</taxon>
        <taxon>Cyanophyceae</taxon>
        <taxon>Oscillatoriophycideae</taxon>
        <taxon>Oscillatoriales</taxon>
        <taxon>Sirenicapillariaceae</taxon>
        <taxon>Limnospira</taxon>
    </lineage>
</organism>
<accession>A0ABU9EVB3</accession>
<proteinExistence type="predicted"/>
<sequence>MISATKLPFLSLLRLMAQMRANLNIMLLEHYDQLTQLLVVIPKLSLMFNAIRLTLG</sequence>
<comment type="caution">
    <text evidence="1">The sequence shown here is derived from an EMBL/GenBank/DDBJ whole genome shotgun (WGS) entry which is preliminary data.</text>
</comment>
<dbReference type="RefSeq" id="WP_008054249.1">
    <property type="nucleotide sequence ID" value="NZ_JBBWYZ010000039.1"/>
</dbReference>
<name>A0ABU9EVB3_LIMFS</name>
<protein>
    <submittedName>
        <fullName evidence="1">Uncharacterized protein</fullName>
    </submittedName>
</protein>
<evidence type="ECO:0000313" key="1">
    <source>
        <dbReference type="EMBL" id="MEK9515352.1"/>
    </source>
</evidence>
<dbReference type="Proteomes" id="UP001387447">
    <property type="component" value="Unassembled WGS sequence"/>
</dbReference>
<keyword evidence="2" id="KW-1185">Reference proteome</keyword>